<dbReference type="InterPro" id="IPR059123">
    <property type="entry name" value="StrF_dom"/>
</dbReference>
<protein>
    <submittedName>
        <fullName evidence="2">Glycosyltransferase</fullName>
    </submittedName>
</protein>
<sequence length="290" mass="33898">MITFIICSIAPERAHALEQNIQRTIGETPYEIIIFDNRQTNYSIAKAYNLCASKARYAYLCFLHEDIAFHSRNWGKDIIHQLSSDNCGIIGFSGSILKTQCISGVHPYNPLTCHNYIQKDRKYSYFFNSLNDDIDYKACITVDGMCMFVPKAVWNLHHFDEQTLTGFHGYDLDFSLQVAMHHQNYICNTIIIEHFSNGSYTTQWVNAIIALDAKWKDKLPLSVEDFSEKALNYYEEEALFLFLKKALRTQSPYKDIYPFLKDYWKRTHFKKHSLTLFLKLISNRLLHIKA</sequence>
<reference evidence="2" key="1">
    <citation type="submission" date="2023-06" db="EMBL/GenBank/DDBJ databases">
        <authorList>
            <person name="Zeman M."/>
            <person name="Kubasova T."/>
            <person name="Jahodarova E."/>
            <person name="Nykrynova M."/>
            <person name="Rychlik I."/>
        </authorList>
    </citation>
    <scope>NUCLEOTIDE SEQUENCE</scope>
    <source>
        <strain evidence="2">84_SSukc20</strain>
    </source>
</reference>
<evidence type="ECO:0000259" key="1">
    <source>
        <dbReference type="Pfam" id="PF13712"/>
    </source>
</evidence>
<reference evidence="2" key="2">
    <citation type="submission" date="2024-05" db="EMBL/GenBank/DDBJ databases">
        <title>Identification and characterization of horizontal gene transfer across gut microbiota members of farm animals based on homology search.</title>
        <authorList>
            <person name="Schwarzerova J."/>
            <person name="Nykrynova M."/>
            <person name="Jureckova K."/>
            <person name="Cejkova D."/>
            <person name="Rychlik I."/>
        </authorList>
    </citation>
    <scope>NUCLEOTIDE SEQUENCE</scope>
    <source>
        <strain evidence="2">84_SSukc20</strain>
    </source>
</reference>
<dbReference type="Proteomes" id="UP001167871">
    <property type="component" value="Unassembled WGS sequence"/>
</dbReference>
<dbReference type="EMBL" id="JAUEII010000005">
    <property type="protein sequence ID" value="MDN0048521.1"/>
    <property type="molecule type" value="Genomic_DNA"/>
</dbReference>
<comment type="caution">
    <text evidence="2">The sequence shown here is derived from an EMBL/GenBank/DDBJ whole genome shotgun (WGS) entry which is preliminary data.</text>
</comment>
<dbReference type="InterPro" id="IPR029044">
    <property type="entry name" value="Nucleotide-diphossugar_trans"/>
</dbReference>
<accession>A0ABT7X370</accession>
<dbReference type="Pfam" id="PF13712">
    <property type="entry name" value="Glyco_tranf_2_5"/>
    <property type="match status" value="1"/>
</dbReference>
<organism evidence="2 3">
    <name type="scientific">Bacteroides gallinaceum</name>
    <dbReference type="NCBI Taxonomy" id="1462571"/>
    <lineage>
        <taxon>Bacteria</taxon>
        <taxon>Pseudomonadati</taxon>
        <taxon>Bacteroidota</taxon>
        <taxon>Bacteroidia</taxon>
        <taxon>Bacteroidales</taxon>
        <taxon>Bacteroidaceae</taxon>
        <taxon>Bacteroides</taxon>
    </lineage>
</organism>
<dbReference type="Gene3D" id="3.90.550.10">
    <property type="entry name" value="Spore Coat Polysaccharide Biosynthesis Protein SpsA, Chain A"/>
    <property type="match status" value="1"/>
</dbReference>
<dbReference type="SUPFAM" id="SSF53448">
    <property type="entry name" value="Nucleotide-diphospho-sugar transferases"/>
    <property type="match status" value="1"/>
</dbReference>
<evidence type="ECO:0000313" key="2">
    <source>
        <dbReference type="EMBL" id="MDN0048521.1"/>
    </source>
</evidence>
<keyword evidence="3" id="KW-1185">Reference proteome</keyword>
<dbReference type="RefSeq" id="WP_301639098.1">
    <property type="nucleotide sequence ID" value="NZ_JAUEII010000005.1"/>
</dbReference>
<gene>
    <name evidence="2" type="ORF">QVO10_03815</name>
</gene>
<evidence type="ECO:0000313" key="3">
    <source>
        <dbReference type="Proteomes" id="UP001167871"/>
    </source>
</evidence>
<feature type="domain" description="Streptomycin biosynthesis protein StrF" evidence="1">
    <location>
        <begin position="28"/>
        <end position="187"/>
    </location>
</feature>
<proteinExistence type="predicted"/>
<name>A0ABT7X370_9BACE</name>